<name>A0A109G2D8_BACMY</name>
<dbReference type="CDD" id="cd20693">
    <property type="entry name" value="CdiI_EcoliA0-like"/>
    <property type="match status" value="1"/>
</dbReference>
<reference evidence="1 2" key="1">
    <citation type="submission" date="2016-01" db="EMBL/GenBank/DDBJ databases">
        <authorList>
            <person name="McClelland M."/>
            <person name="Jain A."/>
            <person name="Saraogi P."/>
            <person name="Mendelson R."/>
            <person name="Westerman R."/>
            <person name="SanMiguel P."/>
            <person name="Csonka L."/>
        </authorList>
    </citation>
    <scope>NUCLEOTIDE SEQUENCE [LARGE SCALE GENOMIC DNA]</scope>
    <source>
        <strain evidence="1 2">PE8-15</strain>
    </source>
</reference>
<sequence length="155" mass="17841">MMNKNNRSQRLLKLLEANRKKHKPTHGALYDECVCVLGAETKELSPERGSEIYKLLNDSYPFEWWGRISWNKISLKHAIDSMDQISHLIPLESKVYILWSTGPTPVLYANLNAILHNIDDVTAVGSDTYLFCPNNFVIEFYHEGEIMIGFGKDRI</sequence>
<dbReference type="Pfam" id="PF24172">
    <property type="entry name" value="CdiI_ImmP"/>
    <property type="match status" value="1"/>
</dbReference>
<dbReference type="RefSeq" id="WP_060750992.1">
    <property type="nucleotide sequence ID" value="NZ_LRPH01000070.1"/>
</dbReference>
<dbReference type="InterPro" id="IPR049585">
    <property type="entry name" value="CdiI_EcoliA0-like"/>
</dbReference>
<dbReference type="AlphaFoldDB" id="A0A109G2D8"/>
<gene>
    <name evidence="1" type="ORF">AWW70_19220</name>
</gene>
<evidence type="ECO:0000313" key="1">
    <source>
        <dbReference type="EMBL" id="KWU58967.1"/>
    </source>
</evidence>
<dbReference type="EMBL" id="LRPH01000070">
    <property type="protein sequence ID" value="KWU58967.1"/>
    <property type="molecule type" value="Genomic_DNA"/>
</dbReference>
<accession>A0A109G2D8</accession>
<comment type="caution">
    <text evidence="1">The sequence shown here is derived from an EMBL/GenBank/DDBJ whole genome shotgun (WGS) entry which is preliminary data.</text>
</comment>
<organism evidence="1 2">
    <name type="scientific">Bacillus mycoides</name>
    <dbReference type="NCBI Taxonomy" id="1405"/>
    <lineage>
        <taxon>Bacteria</taxon>
        <taxon>Bacillati</taxon>
        <taxon>Bacillota</taxon>
        <taxon>Bacilli</taxon>
        <taxon>Bacillales</taxon>
        <taxon>Bacillaceae</taxon>
        <taxon>Bacillus</taxon>
        <taxon>Bacillus cereus group</taxon>
    </lineage>
</organism>
<proteinExistence type="predicted"/>
<protein>
    <submittedName>
        <fullName evidence="1">Uncharacterized protein</fullName>
    </submittedName>
</protein>
<dbReference type="Proteomes" id="UP000065797">
    <property type="component" value="Unassembled WGS sequence"/>
</dbReference>
<evidence type="ECO:0000313" key="2">
    <source>
        <dbReference type="Proteomes" id="UP000065797"/>
    </source>
</evidence>